<reference evidence="2" key="1">
    <citation type="submission" date="2017-02" db="UniProtKB">
        <authorList>
            <consortium name="WormBaseParasite"/>
        </authorList>
    </citation>
    <scope>IDENTIFICATION</scope>
</reference>
<dbReference type="AlphaFoldDB" id="A0A0N4Z124"/>
<accession>A0A0N4Z124</accession>
<sequence length="185" mass="21758">MLEIEKITDQICVMEALSYCGNWDLSISESLSKTCKDAQSIRIFYQTEVINLDELTNHISEWQRSMEYILVINHKCKDDDNREESISYGNDLTLKELSTFGCPYSEWAYDNTLVKKRNLDAFLKRIMDLDFPSKCQTIGKYYFSNVQVSFEEYKAMLTDYFTINSNFIFIEDCFNSVLIMFENSN</sequence>
<keyword evidence="1" id="KW-1185">Reference proteome</keyword>
<dbReference type="Proteomes" id="UP000038045">
    <property type="component" value="Unplaced"/>
</dbReference>
<protein>
    <submittedName>
        <fullName evidence="2">Uncharacterized protein</fullName>
    </submittedName>
</protein>
<evidence type="ECO:0000313" key="1">
    <source>
        <dbReference type="Proteomes" id="UP000038045"/>
    </source>
</evidence>
<evidence type="ECO:0000313" key="2">
    <source>
        <dbReference type="WBParaSite" id="PTRK_0000040100.1"/>
    </source>
</evidence>
<dbReference type="WBParaSite" id="PTRK_0000040100.1">
    <property type="protein sequence ID" value="PTRK_0000040100.1"/>
    <property type="gene ID" value="PTRK_0000040100"/>
</dbReference>
<organism evidence="1 2">
    <name type="scientific">Parastrongyloides trichosuri</name>
    <name type="common">Possum-specific nematode worm</name>
    <dbReference type="NCBI Taxonomy" id="131310"/>
    <lineage>
        <taxon>Eukaryota</taxon>
        <taxon>Metazoa</taxon>
        <taxon>Ecdysozoa</taxon>
        <taxon>Nematoda</taxon>
        <taxon>Chromadorea</taxon>
        <taxon>Rhabditida</taxon>
        <taxon>Tylenchina</taxon>
        <taxon>Panagrolaimomorpha</taxon>
        <taxon>Strongyloidoidea</taxon>
        <taxon>Strongyloididae</taxon>
        <taxon>Parastrongyloides</taxon>
    </lineage>
</organism>
<name>A0A0N4Z124_PARTI</name>
<proteinExistence type="predicted"/>